<organism evidence="2">
    <name type="scientific">Darwinula stevensoni</name>
    <dbReference type="NCBI Taxonomy" id="69355"/>
    <lineage>
        <taxon>Eukaryota</taxon>
        <taxon>Metazoa</taxon>
        <taxon>Ecdysozoa</taxon>
        <taxon>Arthropoda</taxon>
        <taxon>Crustacea</taxon>
        <taxon>Oligostraca</taxon>
        <taxon>Ostracoda</taxon>
        <taxon>Podocopa</taxon>
        <taxon>Podocopida</taxon>
        <taxon>Darwinulocopina</taxon>
        <taxon>Darwinuloidea</taxon>
        <taxon>Darwinulidae</taxon>
        <taxon>Darwinula</taxon>
    </lineage>
</organism>
<proteinExistence type="predicted"/>
<accession>A0A7R8X1X9</accession>
<keyword evidence="3" id="KW-1185">Reference proteome</keyword>
<name>A0A7R8X1X9_9CRUS</name>
<dbReference type="AlphaFoldDB" id="A0A7R8X1X9"/>
<dbReference type="EMBL" id="LR899634">
    <property type="protein sequence ID" value="CAD7241279.1"/>
    <property type="molecule type" value="Genomic_DNA"/>
</dbReference>
<evidence type="ECO:0000256" key="1">
    <source>
        <dbReference type="SAM" id="MobiDB-lite"/>
    </source>
</evidence>
<sequence length="125" mass="14474">MSLHNEQCLPAIQSSRVPLRLGWDRHEVVVLRLPGEVVLVMSLACTASGDDDDDDRSDSNKRAWSSSGTGRPYRQKWGSGPTAFIGHIQRPRQRVFAYRQSFGDDDGHDRRRSVYHFQSPWYHYW</sequence>
<dbReference type="Proteomes" id="UP000677054">
    <property type="component" value="Unassembled WGS sequence"/>
</dbReference>
<reference evidence="2" key="1">
    <citation type="submission" date="2020-11" db="EMBL/GenBank/DDBJ databases">
        <authorList>
            <person name="Tran Van P."/>
        </authorList>
    </citation>
    <scope>NUCLEOTIDE SEQUENCE</scope>
</reference>
<dbReference type="EMBL" id="CAJPEV010000117">
    <property type="protein sequence ID" value="CAG0880853.1"/>
    <property type="molecule type" value="Genomic_DNA"/>
</dbReference>
<protein>
    <submittedName>
        <fullName evidence="2">Uncharacterized protein</fullName>
    </submittedName>
</protein>
<evidence type="ECO:0000313" key="2">
    <source>
        <dbReference type="EMBL" id="CAD7241279.1"/>
    </source>
</evidence>
<gene>
    <name evidence="2" type="ORF">DSTB1V02_LOCUS1279</name>
</gene>
<feature type="region of interest" description="Disordered" evidence="1">
    <location>
        <begin position="47"/>
        <end position="84"/>
    </location>
</feature>
<evidence type="ECO:0000313" key="3">
    <source>
        <dbReference type="Proteomes" id="UP000677054"/>
    </source>
</evidence>